<reference evidence="2 3" key="1">
    <citation type="journal article" date="2019" name="Commun. Biol.">
        <title>The bagworm genome reveals a unique fibroin gene that provides high tensile strength.</title>
        <authorList>
            <person name="Kono N."/>
            <person name="Nakamura H."/>
            <person name="Ohtoshi R."/>
            <person name="Tomita M."/>
            <person name="Numata K."/>
            <person name="Arakawa K."/>
        </authorList>
    </citation>
    <scope>NUCLEOTIDE SEQUENCE [LARGE SCALE GENOMIC DNA]</scope>
</reference>
<dbReference type="AlphaFoldDB" id="A0A4C1XUV9"/>
<organism evidence="2 3">
    <name type="scientific">Eumeta variegata</name>
    <name type="common">Bagworm moth</name>
    <name type="synonym">Eumeta japonica</name>
    <dbReference type="NCBI Taxonomy" id="151549"/>
    <lineage>
        <taxon>Eukaryota</taxon>
        <taxon>Metazoa</taxon>
        <taxon>Ecdysozoa</taxon>
        <taxon>Arthropoda</taxon>
        <taxon>Hexapoda</taxon>
        <taxon>Insecta</taxon>
        <taxon>Pterygota</taxon>
        <taxon>Neoptera</taxon>
        <taxon>Endopterygota</taxon>
        <taxon>Lepidoptera</taxon>
        <taxon>Glossata</taxon>
        <taxon>Ditrysia</taxon>
        <taxon>Tineoidea</taxon>
        <taxon>Psychidae</taxon>
        <taxon>Oiketicinae</taxon>
        <taxon>Eumeta</taxon>
    </lineage>
</organism>
<gene>
    <name evidence="2" type="ORF">EVAR_51824_1</name>
</gene>
<proteinExistence type="predicted"/>
<dbReference type="EMBL" id="BGZK01000990">
    <property type="protein sequence ID" value="GBP67766.1"/>
    <property type="molecule type" value="Genomic_DNA"/>
</dbReference>
<keyword evidence="3" id="KW-1185">Reference proteome</keyword>
<sequence length="130" mass="14698">MLMLHLNTLGPVNETRESEHKQGGVGGRVVRGFTFKPEGSNPDHEMADDFYLNQINNNLPRAMFKGKRGSPSESRRSSPSMETCNFISALSASREGIEYLMEGIGLMERDRGEWATEHSHSLDEMQQQRK</sequence>
<protein>
    <submittedName>
        <fullName evidence="2">Uncharacterized protein</fullName>
    </submittedName>
</protein>
<evidence type="ECO:0000313" key="3">
    <source>
        <dbReference type="Proteomes" id="UP000299102"/>
    </source>
</evidence>
<evidence type="ECO:0000256" key="1">
    <source>
        <dbReference type="SAM" id="MobiDB-lite"/>
    </source>
</evidence>
<dbReference type="Proteomes" id="UP000299102">
    <property type="component" value="Unassembled WGS sequence"/>
</dbReference>
<accession>A0A4C1XUV9</accession>
<name>A0A4C1XUV9_EUMVA</name>
<evidence type="ECO:0000313" key="2">
    <source>
        <dbReference type="EMBL" id="GBP67766.1"/>
    </source>
</evidence>
<comment type="caution">
    <text evidence="2">The sequence shown here is derived from an EMBL/GenBank/DDBJ whole genome shotgun (WGS) entry which is preliminary data.</text>
</comment>
<feature type="region of interest" description="Disordered" evidence="1">
    <location>
        <begin position="8"/>
        <end position="30"/>
    </location>
</feature>